<evidence type="ECO:0000313" key="1">
    <source>
        <dbReference type="EMBL" id="ETM32350.1"/>
    </source>
</evidence>
<dbReference type="EMBL" id="KI696348">
    <property type="protein sequence ID" value="ETM32350.1"/>
    <property type="molecule type" value="Genomic_DNA"/>
</dbReference>
<accession>W2M7R4</accession>
<organism evidence="1">
    <name type="scientific">Phytophthora nicotianae</name>
    <name type="common">Potato buckeye rot agent</name>
    <name type="synonym">Phytophthora parasitica</name>
    <dbReference type="NCBI Taxonomy" id="4792"/>
    <lineage>
        <taxon>Eukaryota</taxon>
        <taxon>Sar</taxon>
        <taxon>Stramenopiles</taxon>
        <taxon>Oomycota</taxon>
        <taxon>Peronosporomycetes</taxon>
        <taxon>Peronosporales</taxon>
        <taxon>Peronosporaceae</taxon>
        <taxon>Phytophthora</taxon>
    </lineage>
</organism>
<dbReference type="Proteomes" id="UP000054532">
    <property type="component" value="Unassembled WGS sequence"/>
</dbReference>
<dbReference type="AlphaFoldDB" id="W2M7R4"/>
<name>W2M7R4_PHYNI</name>
<sequence length="52" mass="5960">MEDILTHVSPQSSPGVHGGCAIYRFFGHKRLPIFHAVYSLGEKHNKIKQLWK</sequence>
<reference evidence="1" key="1">
    <citation type="submission" date="2013-11" db="EMBL/GenBank/DDBJ databases">
        <title>The Genome Sequence of Phytophthora parasitica IAC_01/95.</title>
        <authorList>
            <consortium name="The Broad Institute Genomics Platform"/>
            <person name="Russ C."/>
            <person name="Tyler B."/>
            <person name="Panabieres F."/>
            <person name="Shan W."/>
            <person name="Tripathy S."/>
            <person name="Grunwald N."/>
            <person name="Machado M."/>
            <person name="Johnson C.S."/>
            <person name="Arredondo F."/>
            <person name="Hong C."/>
            <person name="Coffey M."/>
            <person name="Young S.K."/>
            <person name="Zeng Q."/>
            <person name="Gargeya S."/>
            <person name="Fitzgerald M."/>
            <person name="Abouelleil A."/>
            <person name="Alvarado L."/>
            <person name="Chapman S.B."/>
            <person name="Gainer-Dewar J."/>
            <person name="Goldberg J."/>
            <person name="Griggs A."/>
            <person name="Gujja S."/>
            <person name="Hansen M."/>
            <person name="Howarth C."/>
            <person name="Imamovic A."/>
            <person name="Ireland A."/>
            <person name="Larimer J."/>
            <person name="McCowan C."/>
            <person name="Murphy C."/>
            <person name="Pearson M."/>
            <person name="Poon T.W."/>
            <person name="Priest M."/>
            <person name="Roberts A."/>
            <person name="Saif S."/>
            <person name="Shea T."/>
            <person name="Sykes S."/>
            <person name="Wortman J."/>
            <person name="Nusbaum C."/>
            <person name="Birren B."/>
        </authorList>
    </citation>
    <scope>NUCLEOTIDE SEQUENCE [LARGE SCALE GENOMIC DNA]</scope>
    <source>
        <strain evidence="1">IAC_01/95</strain>
    </source>
</reference>
<proteinExistence type="predicted"/>
<gene>
    <name evidence="1" type="ORF">L914_20223</name>
</gene>
<protein>
    <submittedName>
        <fullName evidence="1">Uncharacterized protein</fullName>
    </submittedName>
</protein>
<feature type="non-terminal residue" evidence="1">
    <location>
        <position position="52"/>
    </location>
</feature>